<dbReference type="Pfam" id="PF13692">
    <property type="entry name" value="Glyco_trans_1_4"/>
    <property type="match status" value="1"/>
</dbReference>
<feature type="region of interest" description="Disordered" evidence="8">
    <location>
        <begin position="1"/>
        <end position="34"/>
    </location>
</feature>
<comment type="subcellular location">
    <subcellularLocation>
        <location evidence="2">Membrane</location>
    </subcellularLocation>
    <subcellularLocation>
        <location evidence="1">Plastid</location>
        <location evidence="1">Chloroplast</location>
    </subcellularLocation>
</comment>
<evidence type="ECO:0000313" key="10">
    <source>
        <dbReference type="Proteomes" id="UP001165060"/>
    </source>
</evidence>
<comment type="similarity">
    <text evidence="3">Belongs to the glycosyltransferase group 1 family. Glycosyltransferase 4 subfamily.</text>
</comment>
<evidence type="ECO:0000256" key="2">
    <source>
        <dbReference type="ARBA" id="ARBA00004370"/>
    </source>
</evidence>
<dbReference type="CDD" id="cd01635">
    <property type="entry name" value="Glycosyltransferase_GTB-type"/>
    <property type="match status" value="1"/>
</dbReference>
<proteinExistence type="inferred from homology"/>
<evidence type="ECO:0000256" key="6">
    <source>
        <dbReference type="ARBA" id="ARBA00022679"/>
    </source>
</evidence>
<dbReference type="PANTHER" id="PTHR46132:SF1">
    <property type="entry name" value="DIGALACTOSYLDIACYLGLYCEROL SYNTHASE 2, CHLOROPLASTIC"/>
    <property type="match status" value="1"/>
</dbReference>
<reference evidence="9 10" key="1">
    <citation type="journal article" date="2023" name="Commun. Biol.">
        <title>Genome analysis of Parmales, the sister group of diatoms, reveals the evolutionary specialization of diatoms from phago-mixotrophs to photoautotrophs.</title>
        <authorList>
            <person name="Ban H."/>
            <person name="Sato S."/>
            <person name="Yoshikawa S."/>
            <person name="Yamada K."/>
            <person name="Nakamura Y."/>
            <person name="Ichinomiya M."/>
            <person name="Sato N."/>
            <person name="Blanc-Mathieu R."/>
            <person name="Endo H."/>
            <person name="Kuwata A."/>
            <person name="Ogata H."/>
        </authorList>
    </citation>
    <scope>NUCLEOTIDE SEQUENCE [LARGE SCALE GENOMIC DNA]</scope>
</reference>
<evidence type="ECO:0000256" key="5">
    <source>
        <dbReference type="ARBA" id="ARBA00022640"/>
    </source>
</evidence>
<dbReference type="SUPFAM" id="SSF53756">
    <property type="entry name" value="UDP-Glycosyltransferase/glycogen phosphorylase"/>
    <property type="match status" value="1"/>
</dbReference>
<name>A0ABQ6MV01_9STRA</name>
<comment type="caution">
    <text evidence="9">The sequence shown here is derived from an EMBL/GenBank/DDBJ whole genome shotgun (WGS) entry which is preliminary data.</text>
</comment>
<evidence type="ECO:0000313" key="9">
    <source>
        <dbReference type="EMBL" id="GMI32993.1"/>
    </source>
</evidence>
<keyword evidence="6" id="KW-0808">Transferase</keyword>
<keyword evidence="10" id="KW-1185">Reference proteome</keyword>
<dbReference type="Gene3D" id="3.40.50.2000">
    <property type="entry name" value="Glycogen Phosphorylase B"/>
    <property type="match status" value="1"/>
</dbReference>
<gene>
    <name evidence="9" type="ORF">TeGR_g5447</name>
</gene>
<keyword evidence="4" id="KW-0150">Chloroplast</keyword>
<organism evidence="9 10">
    <name type="scientific">Tetraparma gracilis</name>
    <dbReference type="NCBI Taxonomy" id="2962635"/>
    <lineage>
        <taxon>Eukaryota</taxon>
        <taxon>Sar</taxon>
        <taxon>Stramenopiles</taxon>
        <taxon>Ochrophyta</taxon>
        <taxon>Bolidophyceae</taxon>
        <taxon>Parmales</taxon>
        <taxon>Triparmaceae</taxon>
        <taxon>Tetraparma</taxon>
    </lineage>
</organism>
<evidence type="ECO:0000256" key="8">
    <source>
        <dbReference type="SAM" id="MobiDB-lite"/>
    </source>
</evidence>
<accession>A0ABQ6MV01</accession>
<dbReference type="Proteomes" id="UP001165060">
    <property type="component" value="Unassembled WGS sequence"/>
</dbReference>
<evidence type="ECO:0000256" key="1">
    <source>
        <dbReference type="ARBA" id="ARBA00004229"/>
    </source>
</evidence>
<evidence type="ECO:0008006" key="11">
    <source>
        <dbReference type="Google" id="ProtNLM"/>
    </source>
</evidence>
<evidence type="ECO:0000256" key="3">
    <source>
        <dbReference type="ARBA" id="ARBA00009481"/>
    </source>
</evidence>
<keyword evidence="5" id="KW-0934">Plastid</keyword>
<sequence>MPSSNSSSSFPTSTFSFSPRTSSSPSSRPNASSDWSRRLSEWRKLADEYALNLNATMQTAVQDAQRTLEPTSSFANDPPLLPHTDLLSPAASVTIVTTASLPWATGTAVNPLLRAAYLQARRMELSAGTALPVTLMIPFLERPEDRERVFGSSETLQTRESQREYVENWLTNTASLPPSVSSSLRLSFYPAWQNVAENSVYSMGDLTELVPPQTSICILEEPEHLNWYRAPGKSWTSEFPHVVGVVHTNYFHYASEQPAALIRAPAMKLLCSWMIRAHCHKAIKLSGALGTFAEEKEVVENIHGVRKTFLDIGSDLARSGTAALPNKVYFIGKMLYSKGLNSLIDLLAFARDSADLDIRVDMYGNGPDLISASAAAKQRDVALTFHGALDHAELGSSHKIFINPSTSEVLCTTVAEALAMAKFVILPVHPSNDFFSQFPNCLSYATREEFVALLYYAQTHDPEPMTDATLRLLSWEAATERFVKAASITEAEAAAREGAEEKGLRGGAGRGVNLSLPPLIEDESVRQEVSALMSKSQARFEQFRQQLREELSLDDYPLPPPLRRRLQNELDKELDVIDFEEVLGGGGHMNVAVSPAALDKLCLDVYETVSDGQGGDLLRWFCGGGDVAMQSEYMREKAAEEGGRKRRFWRRGGERSAGVGREDGPVAQVKAVIKENFPTAIEDDTVAGTKGGGLNMAGGRGGGGRGMRVRPMVAPPALSAFSFA</sequence>
<dbReference type="PANTHER" id="PTHR46132">
    <property type="entry name" value="DIGALACTOSYLDIACYLGLYCEROL SYNTHASE 2, CHLOROPLASTIC"/>
    <property type="match status" value="1"/>
</dbReference>
<keyword evidence="7" id="KW-0472">Membrane</keyword>
<dbReference type="EMBL" id="BRYB01003229">
    <property type="protein sequence ID" value="GMI32993.1"/>
    <property type="molecule type" value="Genomic_DNA"/>
</dbReference>
<evidence type="ECO:0000256" key="4">
    <source>
        <dbReference type="ARBA" id="ARBA00022528"/>
    </source>
</evidence>
<dbReference type="InterPro" id="IPR044525">
    <property type="entry name" value="DGDG1/2"/>
</dbReference>
<feature type="compositionally biased region" description="Low complexity" evidence="8">
    <location>
        <begin position="1"/>
        <end position="33"/>
    </location>
</feature>
<evidence type="ECO:0000256" key="7">
    <source>
        <dbReference type="ARBA" id="ARBA00023136"/>
    </source>
</evidence>
<protein>
    <recommendedName>
        <fullName evidence="11">Digalactosyldiacylglycerol synthase</fullName>
    </recommendedName>
</protein>